<organism evidence="1 2">
    <name type="scientific">Austropuccinia psidii MF-1</name>
    <dbReference type="NCBI Taxonomy" id="1389203"/>
    <lineage>
        <taxon>Eukaryota</taxon>
        <taxon>Fungi</taxon>
        <taxon>Dikarya</taxon>
        <taxon>Basidiomycota</taxon>
        <taxon>Pucciniomycotina</taxon>
        <taxon>Pucciniomycetes</taxon>
        <taxon>Pucciniales</taxon>
        <taxon>Sphaerophragmiaceae</taxon>
        <taxon>Austropuccinia</taxon>
    </lineage>
</organism>
<keyword evidence="2" id="KW-1185">Reference proteome</keyword>
<dbReference type="EMBL" id="AVOT02003629">
    <property type="protein sequence ID" value="MBW0474086.1"/>
    <property type="molecule type" value="Genomic_DNA"/>
</dbReference>
<protein>
    <recommendedName>
        <fullName evidence="3">CCHC-type domain-containing protein</fullName>
    </recommendedName>
</protein>
<dbReference type="OrthoDB" id="2507294at2759"/>
<accession>A0A9Q3GNK7</accession>
<comment type="caution">
    <text evidence="1">The sequence shown here is derived from an EMBL/GenBank/DDBJ whole genome shotgun (WGS) entry which is preliminary data.</text>
</comment>
<gene>
    <name evidence="1" type="ORF">O181_013801</name>
</gene>
<evidence type="ECO:0000313" key="1">
    <source>
        <dbReference type="EMBL" id="MBW0474086.1"/>
    </source>
</evidence>
<evidence type="ECO:0000313" key="2">
    <source>
        <dbReference type="Proteomes" id="UP000765509"/>
    </source>
</evidence>
<sequence>MEDLSTKSINYQLNILKINVLEVVYNTNQFAIHLARSDSERQKLKDELLVHVEQFHKNYELNPHIPRHSTPFTEEKIPVKGSLTPFPGENAISAKDIPKLEELPTFSVEGKHNHIELIRTIDMLQEYFHIPVEIIVGKFHSFFTGTTKKWYYKMRQDHGKHDWPWWKSEKDRLSALHPDTSDSMIDMKILREFGGELEFVIKCRCVEPFSSEDYINSMKDVITRTRIGKTWTRNPMESKMAPKILIENKRPERPVLKCHKCGSTSHLSNTCTKKSKINEVQVIAEVQCDEEKKNLTKILLSLKTHQ</sequence>
<evidence type="ECO:0008006" key="3">
    <source>
        <dbReference type="Google" id="ProtNLM"/>
    </source>
</evidence>
<reference evidence="1" key="1">
    <citation type="submission" date="2021-03" db="EMBL/GenBank/DDBJ databases">
        <title>Draft genome sequence of rust myrtle Austropuccinia psidii MF-1, a brazilian biotype.</title>
        <authorList>
            <person name="Quecine M.C."/>
            <person name="Pachon D.M.R."/>
            <person name="Bonatelli M.L."/>
            <person name="Correr F.H."/>
            <person name="Franceschini L.M."/>
            <person name="Leite T.F."/>
            <person name="Margarido G.R.A."/>
            <person name="Almeida C.A."/>
            <person name="Ferrarezi J.A."/>
            <person name="Labate C.A."/>
        </authorList>
    </citation>
    <scope>NUCLEOTIDE SEQUENCE</scope>
    <source>
        <strain evidence="1">MF-1</strain>
    </source>
</reference>
<name>A0A9Q3GNK7_9BASI</name>
<proteinExistence type="predicted"/>
<dbReference type="AlphaFoldDB" id="A0A9Q3GNK7"/>
<dbReference type="Proteomes" id="UP000765509">
    <property type="component" value="Unassembled WGS sequence"/>
</dbReference>